<feature type="compositionally biased region" description="Low complexity" evidence="1">
    <location>
        <begin position="249"/>
        <end position="271"/>
    </location>
</feature>
<evidence type="ECO:0000313" key="3">
    <source>
        <dbReference type="Proteomes" id="UP000280598"/>
    </source>
</evidence>
<dbReference type="VEuPathDB" id="FungiDB:BTJ68_02697"/>
<feature type="region of interest" description="Disordered" evidence="1">
    <location>
        <begin position="246"/>
        <end position="336"/>
    </location>
</feature>
<protein>
    <submittedName>
        <fullName evidence="2">Uncharacterized protein</fullName>
    </submittedName>
</protein>
<sequence>MQAGMSFAATGSVPTIQSGVSTSVAMSLVPRWAISTSTVTTFETVFIRDAMQASSTGLATEVFKSTLRSMVPHNATSKTSPLPGVHPTTARWDTVDAIMRSIDTAHPTHADPVLTASRSEKEAPEIFRSSPATSIPPKPSGDLFGHNIFGPPPSVMSSLYAEAQASSTSTGGATPTPELEKHKAQEHAALRIADILPLNQLLKEGVLKKHQIFGAFFIALNISEDAISLAHVHDLDRIVVVNKPRPLAGGQPSVGTSSGTTPSLTSTTHTPKASVHPVSETPVVPTPRASATSSSSSTKSSPKSTSSRIVLSSTISTLRTSTESSSPSPSTASSMASIEATNLPVTPNPSTSTVTMITTVYPEDATVTSQGPQKQASLPTATTVGGSCSPETTVRQHTMGEGSMASIQENTVIIHKTHRGNRCAPISTTTIPHSEGTAIATEDTVTTEETSRKVIPTIGGHSGSFFTTHMPVPTS</sequence>
<feature type="compositionally biased region" description="Low complexity" evidence="1">
    <location>
        <begin position="286"/>
        <end position="336"/>
    </location>
</feature>
<evidence type="ECO:0000313" key="2">
    <source>
        <dbReference type="EMBL" id="RMZ11511.1"/>
    </source>
</evidence>
<gene>
    <name evidence="2" type="ORF">D0860_03358</name>
</gene>
<evidence type="ECO:0000256" key="1">
    <source>
        <dbReference type="SAM" id="MobiDB-lite"/>
    </source>
</evidence>
<reference evidence="2 3" key="1">
    <citation type="journal article" date="2018" name="BMC Genomics">
        <title>Genomic evidence for intraspecific hybridization in a clonal and extremely halotolerant yeast.</title>
        <authorList>
            <person name="Gostincar C."/>
            <person name="Stajich J.E."/>
            <person name="Zupancic J."/>
            <person name="Zalar P."/>
            <person name="Gunde-Cimerman N."/>
        </authorList>
    </citation>
    <scope>NUCLEOTIDE SEQUENCE [LARGE SCALE GENOMIC DNA]</scope>
    <source>
        <strain evidence="2 3">EXF-562</strain>
    </source>
</reference>
<dbReference type="AlphaFoldDB" id="A0A3M7HDM3"/>
<feature type="region of interest" description="Disordered" evidence="1">
    <location>
        <begin position="118"/>
        <end position="141"/>
    </location>
</feature>
<dbReference type="EMBL" id="QWIS01000052">
    <property type="protein sequence ID" value="RMZ11511.1"/>
    <property type="molecule type" value="Genomic_DNA"/>
</dbReference>
<accession>A0A3M7HDM3</accession>
<organism evidence="2 3">
    <name type="scientific">Hortaea werneckii</name>
    <name type="common">Black yeast</name>
    <name type="synonym">Cladosporium werneckii</name>
    <dbReference type="NCBI Taxonomy" id="91943"/>
    <lineage>
        <taxon>Eukaryota</taxon>
        <taxon>Fungi</taxon>
        <taxon>Dikarya</taxon>
        <taxon>Ascomycota</taxon>
        <taxon>Pezizomycotina</taxon>
        <taxon>Dothideomycetes</taxon>
        <taxon>Dothideomycetidae</taxon>
        <taxon>Mycosphaerellales</taxon>
        <taxon>Teratosphaeriaceae</taxon>
        <taxon>Hortaea</taxon>
    </lineage>
</organism>
<feature type="region of interest" description="Disordered" evidence="1">
    <location>
        <begin position="455"/>
        <end position="475"/>
    </location>
</feature>
<name>A0A3M7HDM3_HORWE</name>
<comment type="caution">
    <text evidence="2">The sequence shown here is derived from an EMBL/GenBank/DDBJ whole genome shotgun (WGS) entry which is preliminary data.</text>
</comment>
<dbReference type="Proteomes" id="UP000280598">
    <property type="component" value="Unassembled WGS sequence"/>
</dbReference>
<proteinExistence type="predicted"/>
<feature type="region of interest" description="Disordered" evidence="1">
    <location>
        <begin position="367"/>
        <end position="389"/>
    </location>
</feature>